<protein>
    <submittedName>
        <fullName evidence="1">Uncharacterized protein</fullName>
    </submittedName>
</protein>
<reference evidence="1" key="1">
    <citation type="submission" date="2021-04" db="EMBL/GenBank/DDBJ databases">
        <title>Genome sequence of Woronichinia naegeliana from Washington state freshwater lake bloom.</title>
        <authorList>
            <person name="Dreher T.W."/>
        </authorList>
    </citation>
    <scope>NUCLEOTIDE SEQUENCE</scope>
    <source>
        <strain evidence="1">WA131</strain>
    </source>
</reference>
<sequence length="86" mass="9900">MSNLILPDANHPDFFPVYYDILNKGKSDGERYNFIVPANNNGLAIPVTDKILDEYFGDQEYEARQAEIIREEQDLLLVLPGILWDD</sequence>
<dbReference type="AlphaFoldDB" id="A0A977KWT3"/>
<organism evidence="1">
    <name type="scientific">Woronichinia naegeliana WA131</name>
    <dbReference type="NCBI Taxonomy" id="2824559"/>
    <lineage>
        <taxon>Bacteria</taxon>
        <taxon>Bacillati</taxon>
        <taxon>Cyanobacteriota</taxon>
        <taxon>Cyanophyceae</taxon>
        <taxon>Synechococcales</taxon>
        <taxon>Coelosphaeriaceae</taxon>
        <taxon>Woronichinia</taxon>
    </lineage>
</organism>
<evidence type="ECO:0000313" key="1">
    <source>
        <dbReference type="EMBL" id="UXE61368.1"/>
    </source>
</evidence>
<dbReference type="Proteomes" id="UP001065613">
    <property type="component" value="Chromosome"/>
</dbReference>
<proteinExistence type="predicted"/>
<dbReference type="EMBL" id="CP073041">
    <property type="protein sequence ID" value="UXE61368.1"/>
    <property type="molecule type" value="Genomic_DNA"/>
</dbReference>
<name>A0A977KWT3_9CYAN</name>
<accession>A0A977KWT3</accession>
<dbReference type="KEGG" id="wna:KA717_39535"/>
<gene>
    <name evidence="1" type="ORF">KA717_39535</name>
</gene>